<evidence type="ECO:0008006" key="3">
    <source>
        <dbReference type="Google" id="ProtNLM"/>
    </source>
</evidence>
<dbReference type="PANTHER" id="PTHR33332">
    <property type="entry name" value="REVERSE TRANSCRIPTASE DOMAIN-CONTAINING PROTEIN"/>
    <property type="match status" value="1"/>
</dbReference>
<dbReference type="AlphaFoldDB" id="A0AAN7S2V8"/>
<gene>
    <name evidence="1" type="ORF">QYF61_008687</name>
</gene>
<comment type="caution">
    <text evidence="1">The sequence shown here is derived from an EMBL/GenBank/DDBJ whole genome shotgun (WGS) entry which is preliminary data.</text>
</comment>
<evidence type="ECO:0000313" key="2">
    <source>
        <dbReference type="Proteomes" id="UP001333110"/>
    </source>
</evidence>
<dbReference type="EMBL" id="JAUNZN010000002">
    <property type="protein sequence ID" value="KAK4826400.1"/>
    <property type="molecule type" value="Genomic_DNA"/>
</dbReference>
<dbReference type="Proteomes" id="UP001333110">
    <property type="component" value="Unassembled WGS sequence"/>
</dbReference>
<name>A0AAN7S2V8_MYCAM</name>
<sequence>MLLLSSRRDYRLVSLTSVLDEMEQIILDAICKHMKYKRFFDTVCHNIFTGKLTKYRLGKRTVSWTESWLNCWAERIMICHTKSIWRPITRECTLSRFADDTKLGGVAASPDVCAAIQRDLDRLEKWADRNLMKFNKGKCQVLPLEKNSPRYQVLESIFNKNDLGVLVDTKSKLNMSQKCTHAMKKANSLLACIRRNVASRLREMILSLYSALARPHLEYCVQFWAPQYRRDMGILERVQHRDMKIIKRPEHPSYEERLRAGTVQSEEQAQECPINVVKYWHWLPREVVESPCLEILKTQWDMALSNLEQGKEHSEHHDLGPSSMLERRSELLANTFLSRILEMGGLSEVAVSITMLIFLSNLYSSPHWTLPFGVVFVHIDEIRLSLLFSSLNSPSLSSQERCSSPLTIFVTCC</sequence>
<organism evidence="1 2">
    <name type="scientific">Mycteria americana</name>
    <name type="common">Wood stork</name>
    <dbReference type="NCBI Taxonomy" id="33587"/>
    <lineage>
        <taxon>Eukaryota</taxon>
        <taxon>Metazoa</taxon>
        <taxon>Chordata</taxon>
        <taxon>Craniata</taxon>
        <taxon>Vertebrata</taxon>
        <taxon>Euteleostomi</taxon>
        <taxon>Archelosauria</taxon>
        <taxon>Archosauria</taxon>
        <taxon>Dinosauria</taxon>
        <taxon>Saurischia</taxon>
        <taxon>Theropoda</taxon>
        <taxon>Coelurosauria</taxon>
        <taxon>Aves</taxon>
        <taxon>Neognathae</taxon>
        <taxon>Neoaves</taxon>
        <taxon>Aequornithes</taxon>
        <taxon>Ciconiiformes</taxon>
        <taxon>Ciconiidae</taxon>
        <taxon>Mycteria</taxon>
    </lineage>
</organism>
<evidence type="ECO:0000313" key="1">
    <source>
        <dbReference type="EMBL" id="KAK4826400.1"/>
    </source>
</evidence>
<reference evidence="1 2" key="1">
    <citation type="journal article" date="2023" name="J. Hered.">
        <title>Chromosome-level genome of the wood stork (Mycteria americana) provides insight into avian chromosome evolution.</title>
        <authorList>
            <person name="Flamio R. Jr."/>
            <person name="Ramstad K.M."/>
        </authorList>
    </citation>
    <scope>NUCLEOTIDE SEQUENCE [LARGE SCALE GENOMIC DNA]</scope>
    <source>
        <strain evidence="1">JAX WOST 10</strain>
    </source>
</reference>
<protein>
    <recommendedName>
        <fullName evidence="3">Reverse transcriptase domain-containing protein</fullName>
    </recommendedName>
</protein>
<keyword evidence="2" id="KW-1185">Reference proteome</keyword>
<proteinExistence type="predicted"/>
<accession>A0AAN7S2V8</accession>